<evidence type="ECO:0000313" key="3">
    <source>
        <dbReference type="Proteomes" id="UP000015105"/>
    </source>
</evidence>
<organism evidence="2 3">
    <name type="scientific">Aegilops tauschii subsp. strangulata</name>
    <name type="common">Goatgrass</name>
    <dbReference type="NCBI Taxonomy" id="200361"/>
    <lineage>
        <taxon>Eukaryota</taxon>
        <taxon>Viridiplantae</taxon>
        <taxon>Streptophyta</taxon>
        <taxon>Embryophyta</taxon>
        <taxon>Tracheophyta</taxon>
        <taxon>Spermatophyta</taxon>
        <taxon>Magnoliopsida</taxon>
        <taxon>Liliopsida</taxon>
        <taxon>Poales</taxon>
        <taxon>Poaceae</taxon>
        <taxon>BOP clade</taxon>
        <taxon>Pooideae</taxon>
        <taxon>Triticodae</taxon>
        <taxon>Triticeae</taxon>
        <taxon>Triticinae</taxon>
        <taxon>Aegilops</taxon>
    </lineage>
</organism>
<feature type="chain" id="PRO_5042372471" description="Secreted protein" evidence="1">
    <location>
        <begin position="19"/>
        <end position="90"/>
    </location>
</feature>
<reference evidence="3" key="1">
    <citation type="journal article" date="2014" name="Science">
        <title>Ancient hybridizations among the ancestral genomes of bread wheat.</title>
        <authorList>
            <consortium name="International Wheat Genome Sequencing Consortium,"/>
            <person name="Marcussen T."/>
            <person name="Sandve S.R."/>
            <person name="Heier L."/>
            <person name="Spannagl M."/>
            <person name="Pfeifer M."/>
            <person name="Jakobsen K.S."/>
            <person name="Wulff B.B."/>
            <person name="Steuernagel B."/>
            <person name="Mayer K.F."/>
            <person name="Olsen O.A."/>
        </authorList>
    </citation>
    <scope>NUCLEOTIDE SEQUENCE [LARGE SCALE GENOMIC DNA]</scope>
    <source>
        <strain evidence="3">cv. AL8/78</strain>
    </source>
</reference>
<dbReference type="EnsemblPlants" id="AET4Gv20495700.20">
    <property type="protein sequence ID" value="AET4Gv20495700.20"/>
    <property type="gene ID" value="AET4Gv20495700"/>
</dbReference>
<dbReference type="Gramene" id="AET4Gv20495700.21">
    <property type="protein sequence ID" value="AET4Gv20495700.21"/>
    <property type="gene ID" value="AET4Gv20495700"/>
</dbReference>
<dbReference type="AlphaFoldDB" id="A0A453I9Z5"/>
<reference evidence="2" key="4">
    <citation type="submission" date="2019-03" db="UniProtKB">
        <authorList>
            <consortium name="EnsemblPlants"/>
        </authorList>
    </citation>
    <scope>IDENTIFICATION</scope>
</reference>
<evidence type="ECO:0008006" key="4">
    <source>
        <dbReference type="Google" id="ProtNLM"/>
    </source>
</evidence>
<accession>A0A453I9Z5</accession>
<dbReference type="EnsemblPlants" id="AET4Gv20495700.21">
    <property type="protein sequence ID" value="AET4Gv20495700.21"/>
    <property type="gene ID" value="AET4Gv20495700"/>
</dbReference>
<keyword evidence="3" id="KW-1185">Reference proteome</keyword>
<feature type="signal peptide" evidence="1">
    <location>
        <begin position="1"/>
        <end position="18"/>
    </location>
</feature>
<evidence type="ECO:0000313" key="2">
    <source>
        <dbReference type="EnsemblPlants" id="AET4Gv20495700.21"/>
    </source>
</evidence>
<name>A0A453I9Z5_AEGTS</name>
<reference evidence="2" key="5">
    <citation type="journal article" date="2021" name="G3 (Bethesda)">
        <title>Aegilops tauschii genome assembly Aet v5.0 features greater sequence contiguity and improved annotation.</title>
        <authorList>
            <person name="Wang L."/>
            <person name="Zhu T."/>
            <person name="Rodriguez J.C."/>
            <person name="Deal K.R."/>
            <person name="Dubcovsky J."/>
            <person name="McGuire P.E."/>
            <person name="Lux T."/>
            <person name="Spannagl M."/>
            <person name="Mayer K.F.X."/>
            <person name="Baldrich P."/>
            <person name="Meyers B.C."/>
            <person name="Huo N."/>
            <person name="Gu Y.Q."/>
            <person name="Zhou H."/>
            <person name="Devos K.M."/>
            <person name="Bennetzen J.L."/>
            <person name="Unver T."/>
            <person name="Budak H."/>
            <person name="Gulick P.J."/>
            <person name="Galiba G."/>
            <person name="Kalapos B."/>
            <person name="Nelson D.R."/>
            <person name="Li P."/>
            <person name="You F.M."/>
            <person name="Luo M.C."/>
            <person name="Dvorak J."/>
        </authorList>
    </citation>
    <scope>NUCLEOTIDE SEQUENCE [LARGE SCALE GENOMIC DNA]</scope>
    <source>
        <strain evidence="2">cv. AL8/78</strain>
    </source>
</reference>
<protein>
    <recommendedName>
        <fullName evidence="4">Secreted protein</fullName>
    </recommendedName>
</protein>
<dbReference type="Gramene" id="AET4Gv20495700.20">
    <property type="protein sequence ID" value="AET4Gv20495700.20"/>
    <property type="gene ID" value="AET4Gv20495700"/>
</dbReference>
<sequence length="90" mass="9885">MIGAMVEVVLLVIGGDWCELLCCCWQGQAILHTQVGDAGPLVQKPRRLSQTTPRLAHQAFFLRGFIFQGWMAHPSVDAGRKKTTTSSNTT</sequence>
<keyword evidence="1" id="KW-0732">Signal</keyword>
<dbReference type="Proteomes" id="UP000015105">
    <property type="component" value="Chromosome 4D"/>
</dbReference>
<evidence type="ECO:0000256" key="1">
    <source>
        <dbReference type="SAM" id="SignalP"/>
    </source>
</evidence>
<reference evidence="2" key="3">
    <citation type="journal article" date="2017" name="Nature">
        <title>Genome sequence of the progenitor of the wheat D genome Aegilops tauschii.</title>
        <authorList>
            <person name="Luo M.C."/>
            <person name="Gu Y.Q."/>
            <person name="Puiu D."/>
            <person name="Wang H."/>
            <person name="Twardziok S.O."/>
            <person name="Deal K.R."/>
            <person name="Huo N."/>
            <person name="Zhu T."/>
            <person name="Wang L."/>
            <person name="Wang Y."/>
            <person name="McGuire P.E."/>
            <person name="Liu S."/>
            <person name="Long H."/>
            <person name="Ramasamy R.K."/>
            <person name="Rodriguez J.C."/>
            <person name="Van S.L."/>
            <person name="Yuan L."/>
            <person name="Wang Z."/>
            <person name="Xia Z."/>
            <person name="Xiao L."/>
            <person name="Anderson O.D."/>
            <person name="Ouyang S."/>
            <person name="Liang Y."/>
            <person name="Zimin A.V."/>
            <person name="Pertea G."/>
            <person name="Qi P."/>
            <person name="Bennetzen J.L."/>
            <person name="Dai X."/>
            <person name="Dawson M.W."/>
            <person name="Muller H.G."/>
            <person name="Kugler K."/>
            <person name="Rivarola-Duarte L."/>
            <person name="Spannagl M."/>
            <person name="Mayer K.F.X."/>
            <person name="Lu F.H."/>
            <person name="Bevan M.W."/>
            <person name="Leroy P."/>
            <person name="Li P."/>
            <person name="You F.M."/>
            <person name="Sun Q."/>
            <person name="Liu Z."/>
            <person name="Lyons E."/>
            <person name="Wicker T."/>
            <person name="Salzberg S.L."/>
            <person name="Devos K.M."/>
            <person name="Dvorak J."/>
        </authorList>
    </citation>
    <scope>NUCLEOTIDE SEQUENCE [LARGE SCALE GENOMIC DNA]</scope>
    <source>
        <strain evidence="2">cv. AL8/78</strain>
    </source>
</reference>
<reference evidence="3" key="2">
    <citation type="journal article" date="2017" name="Nat. Plants">
        <title>The Aegilops tauschii genome reveals multiple impacts of transposons.</title>
        <authorList>
            <person name="Zhao G."/>
            <person name="Zou C."/>
            <person name="Li K."/>
            <person name="Wang K."/>
            <person name="Li T."/>
            <person name="Gao L."/>
            <person name="Zhang X."/>
            <person name="Wang H."/>
            <person name="Yang Z."/>
            <person name="Liu X."/>
            <person name="Jiang W."/>
            <person name="Mao L."/>
            <person name="Kong X."/>
            <person name="Jiao Y."/>
            <person name="Jia J."/>
        </authorList>
    </citation>
    <scope>NUCLEOTIDE SEQUENCE [LARGE SCALE GENOMIC DNA]</scope>
    <source>
        <strain evidence="3">cv. AL8/78</strain>
    </source>
</reference>
<proteinExistence type="predicted"/>